<dbReference type="KEGG" id="foc:113207654"/>
<feature type="region of interest" description="Disordered" evidence="1">
    <location>
        <begin position="1"/>
        <end position="75"/>
    </location>
</feature>
<feature type="compositionally biased region" description="Basic and acidic residues" evidence="1">
    <location>
        <begin position="1"/>
        <end position="18"/>
    </location>
</feature>
<dbReference type="PANTHER" id="PTHR20837:SF0">
    <property type="entry name" value="COILED-COIL AND C2 DOMAIN-CONTAINING PROTEIN 2A"/>
    <property type="match status" value="1"/>
</dbReference>
<dbReference type="InterPro" id="IPR035892">
    <property type="entry name" value="C2_domain_sf"/>
</dbReference>
<feature type="region of interest" description="Disordered" evidence="1">
    <location>
        <begin position="286"/>
        <end position="307"/>
    </location>
</feature>
<dbReference type="InterPro" id="IPR056290">
    <property type="entry name" value="CEPT76/DRC7_peptidase-like_dom"/>
</dbReference>
<name>A0A6J1SFU1_FRAOC</name>
<feature type="domain" description="C2" evidence="2">
    <location>
        <begin position="1109"/>
        <end position="1260"/>
    </location>
</feature>
<protein>
    <submittedName>
        <fullName evidence="4">Coiled-coil and C2 domain-containing protein 2A</fullName>
    </submittedName>
</protein>
<gene>
    <name evidence="4" type="primary">LOC113207654</name>
</gene>
<organism evidence="3 4">
    <name type="scientific">Frankliniella occidentalis</name>
    <name type="common">Western flower thrips</name>
    <name type="synonym">Euthrips occidentalis</name>
    <dbReference type="NCBI Taxonomy" id="133901"/>
    <lineage>
        <taxon>Eukaryota</taxon>
        <taxon>Metazoa</taxon>
        <taxon>Ecdysozoa</taxon>
        <taxon>Arthropoda</taxon>
        <taxon>Hexapoda</taxon>
        <taxon>Insecta</taxon>
        <taxon>Pterygota</taxon>
        <taxon>Neoptera</taxon>
        <taxon>Paraneoptera</taxon>
        <taxon>Thysanoptera</taxon>
        <taxon>Terebrantia</taxon>
        <taxon>Thripoidea</taxon>
        <taxon>Thripidae</taxon>
        <taxon>Frankliniella</taxon>
    </lineage>
</organism>
<dbReference type="Proteomes" id="UP000504606">
    <property type="component" value="Unplaced"/>
</dbReference>
<evidence type="ECO:0000259" key="2">
    <source>
        <dbReference type="PROSITE" id="PS50004"/>
    </source>
</evidence>
<evidence type="ECO:0000313" key="4">
    <source>
        <dbReference type="RefSeq" id="XP_026280089.1"/>
    </source>
</evidence>
<dbReference type="Pfam" id="PF24656">
    <property type="entry name" value="CEPT76_peptidase"/>
    <property type="match status" value="1"/>
</dbReference>
<dbReference type="InterPro" id="IPR056288">
    <property type="entry name" value="CEP76_C"/>
</dbReference>
<keyword evidence="3" id="KW-1185">Reference proteome</keyword>
<dbReference type="GO" id="GO:0035869">
    <property type="term" value="C:ciliary transition zone"/>
    <property type="evidence" value="ECO:0007669"/>
    <property type="project" value="TreeGrafter"/>
</dbReference>
<feature type="region of interest" description="Disordered" evidence="1">
    <location>
        <begin position="91"/>
        <end position="222"/>
    </location>
</feature>
<dbReference type="Pfam" id="PF15625">
    <property type="entry name" value="CC2D2AN-C2"/>
    <property type="match status" value="1"/>
</dbReference>
<feature type="compositionally biased region" description="Polar residues" evidence="1">
    <location>
        <begin position="55"/>
        <end position="72"/>
    </location>
</feature>
<dbReference type="InterPro" id="IPR052434">
    <property type="entry name" value="Tectonic-like_complex_comp"/>
</dbReference>
<dbReference type="InterPro" id="IPR000008">
    <property type="entry name" value="C2_dom"/>
</dbReference>
<dbReference type="SMART" id="SM00239">
    <property type="entry name" value="C2"/>
    <property type="match status" value="2"/>
</dbReference>
<dbReference type="RefSeq" id="XP_026280089.1">
    <property type="nucleotide sequence ID" value="XM_026424304.2"/>
</dbReference>
<feature type="compositionally biased region" description="Low complexity" evidence="1">
    <location>
        <begin position="31"/>
        <end position="41"/>
    </location>
</feature>
<dbReference type="InterPro" id="IPR028928">
    <property type="entry name" value="CC2D2AN-C2"/>
</dbReference>
<dbReference type="PANTHER" id="PTHR20837">
    <property type="entry name" value="CENTROSOMAL PROTEIN-RELATED"/>
    <property type="match status" value="1"/>
</dbReference>
<reference evidence="4" key="1">
    <citation type="submission" date="2025-08" db="UniProtKB">
        <authorList>
            <consortium name="RefSeq"/>
        </authorList>
    </citation>
    <scope>IDENTIFICATION</scope>
    <source>
        <tissue evidence="4">Whole organism</tissue>
    </source>
</reference>
<dbReference type="GO" id="GO:1904491">
    <property type="term" value="P:protein localization to ciliary transition zone"/>
    <property type="evidence" value="ECO:0007669"/>
    <property type="project" value="TreeGrafter"/>
</dbReference>
<dbReference type="Pfam" id="PF17661">
    <property type="entry name" value="DUF5523"/>
    <property type="match status" value="1"/>
</dbReference>
<feature type="compositionally biased region" description="Basic and acidic residues" evidence="1">
    <location>
        <begin position="178"/>
        <end position="195"/>
    </location>
</feature>
<feature type="compositionally biased region" description="Basic and acidic residues" evidence="1">
    <location>
        <begin position="125"/>
        <end position="137"/>
    </location>
</feature>
<sequence length="1685" mass="191396">MTDIDVERGKTTSHRELKQAAAWVEDESQEIRLNSSSSSSNNEHESIEQSKIEPKNNSAHGYSSPSQVSTKEYPQVVVKETVDVEQREVDLIPTQVTPRRYGTKIKSSQNASASGSTTTSPLKTPLEKLTRIPDKKSHQVTKNDQGMERLSLNSRRMSAGDSSLDGRSITSQSYSETRSYRDKLKDRFQSVKERAGNITSETKSRKLMMDSISQQTAKQSRADELLKKEEMELEAALEKHQNTYKKKQMDGISGQQISSADMSMDFFAKVWDPEPEVVGSPVALVSQEEDEASRSSSGPCAEDQVDVTGGRDHTKLLAADYLGFSRDEWELVDHSVGPILDGKDKSCVKESELYFYPSAAPVSLEDRLGSGKEVRFREEEGLFVGHRPKVRTSNIHRLEKRLLEQGGRHWFGDDGELNTMPDPLRSAPYRPPSRSQGAKCLQVEYIPGAKHLVYESNLASEGASCALLEIHIGTLSFHHHPLFNQEHVLSQRLSDLYNQYSVREVMQQEERLAGRLDSLRQAYDNLQLLLNSNAADITSQQLDRMQSYKKEIRATWQHLLLEGFRSRQLLLSLLSCWRDLRKLRDTQGFTCTPLRLVIHREQLPHNEMLAEKIKWENEIRQACIEMEMEEQERFSHEWEVYQSQLEVWKKQQIMRGKVSDVRQETVANEMEEGAEEQTNSDVTSQIITNSRAVISVEEPVEPKPFDGSKIRAEVVDKMTLCLRPPGEPKLKFALKETESIENSPNDIGEKQRRKALRKCQLFVRVFYNNKEVCKTHAHPLGSNFKIVFNECFSIRISQPPDSIHLSVIEDGAGSGRHHLAQIYLPIPSANKTLKSAAMENHEFSSDRIVSFSHTGVGSGTFISGSPVVNGCLYTSGVISSRSGWGIDQETKLILAPQQKYLPSNDSEQVSSNILSELGKDGTLDLTKLTEWAKKSQLDPNDPSNASFFFLVKNLNANCKRDSVCFRLDSLLREFDFCDSRSLDNNPRLKMLTLRAQGESEFREYKLVPNREKEIPLEIFKTYEKRLNVSARESEFEIEMTWSDPLSSHRAWGRLYLERVYQRVLAQCKQAQRTASLHHIIAEDQVPDISTLGLTFMKWLQPKRPLRPLRKERKKVAVQSLAGQDVKLMVNVIRAFEVPVRKTTDSLLGSMSVPSSSNLGFVTVAVRPFVEISFQGSTLRTTTAEGANPTWNQDLQVPVRPGSSDSDTLFIHLFDEVIVDLVDDDRQRETSIHQRLERNWLASLHIPFTTLVHNARIEGTFKMYSPPMLLGYERESHQRSGWQSGNFSPDQGQLFPNRDATFINLFITVQPALNPPELFNERLNSSEVSALEEHLIHFEREMDVLLPHRKIKTLVIDASGKSVCVTRFFRPLSPPATSSETVITEDTAARFVSMVPMAPNQGMLDVWLTCDQILRLGWGDSWAHAVLLCCYFLGLGKKAWMLIGTGIPHGMTAYVLVREKQEQDKVHYWVWDPTAGQRYSIFDSFCPLQRICGLINDENIWINLQKEELPRRTQFNLDRRSDWMAAFGRRGAITAPVGSVQPASLHYSPTSFNAATTLQDKLEKFLRDSLMKWRRTKVTLWNRYCIATLRKILPRLEQASCFGSGDNASPHHTRELQHILASHKVCGFPINLPYKSVEAIVEAVRATGVHHNQDENAEFALAVYVHTFPNNILSVWVYVASLTKLR</sequence>
<evidence type="ECO:0000256" key="1">
    <source>
        <dbReference type="SAM" id="MobiDB-lite"/>
    </source>
</evidence>
<feature type="compositionally biased region" description="Polar residues" evidence="1">
    <location>
        <begin position="168"/>
        <end position="177"/>
    </location>
</feature>
<dbReference type="OrthoDB" id="2162143at2759"/>
<dbReference type="CTD" id="57545"/>
<dbReference type="InterPro" id="IPR041510">
    <property type="entry name" value="DUF5523"/>
</dbReference>
<dbReference type="Pfam" id="PF24652">
    <property type="entry name" value="CEP76_C"/>
    <property type="match status" value="1"/>
</dbReference>
<proteinExistence type="predicted"/>
<feature type="compositionally biased region" description="Basic and acidic residues" evidence="1">
    <location>
        <begin position="42"/>
        <end position="54"/>
    </location>
</feature>
<dbReference type="PROSITE" id="PS50004">
    <property type="entry name" value="C2"/>
    <property type="match status" value="1"/>
</dbReference>
<accession>A0A6J1SFU1</accession>
<dbReference type="SUPFAM" id="SSF49562">
    <property type="entry name" value="C2 domain (Calcium/lipid-binding domain, CaLB)"/>
    <property type="match status" value="1"/>
</dbReference>
<dbReference type="GO" id="GO:1905515">
    <property type="term" value="P:non-motile cilium assembly"/>
    <property type="evidence" value="ECO:0007669"/>
    <property type="project" value="TreeGrafter"/>
</dbReference>
<dbReference type="GeneID" id="113207654"/>
<dbReference type="Gene3D" id="2.60.40.150">
    <property type="entry name" value="C2 domain"/>
    <property type="match status" value="1"/>
</dbReference>
<feature type="compositionally biased region" description="Polar residues" evidence="1">
    <location>
        <begin position="105"/>
        <end position="122"/>
    </location>
</feature>
<evidence type="ECO:0000313" key="3">
    <source>
        <dbReference type="Proteomes" id="UP000504606"/>
    </source>
</evidence>
<dbReference type="Pfam" id="PF00168">
    <property type="entry name" value="C2"/>
    <property type="match status" value="1"/>
</dbReference>